<organism evidence="2 3">
    <name type="scientific">Xenorhabdus innexi</name>
    <dbReference type="NCBI Taxonomy" id="290109"/>
    <lineage>
        <taxon>Bacteria</taxon>
        <taxon>Pseudomonadati</taxon>
        <taxon>Pseudomonadota</taxon>
        <taxon>Gammaproteobacteria</taxon>
        <taxon>Enterobacterales</taxon>
        <taxon>Morganellaceae</taxon>
        <taxon>Xenorhabdus</taxon>
    </lineage>
</organism>
<dbReference type="InterPro" id="IPR021295">
    <property type="entry name" value="DUF2867"/>
</dbReference>
<evidence type="ECO:0000313" key="3">
    <source>
        <dbReference type="Proteomes" id="UP000196435"/>
    </source>
</evidence>
<proteinExistence type="predicted"/>
<evidence type="ECO:0000313" key="1">
    <source>
        <dbReference type="EMBL" id="PHM37309.1"/>
    </source>
</evidence>
<sequence>MYYRDESGFLLLNKKDKLDYYSQQVSFIKNKTTALTIYNEMTNKIPLWIRWSFAIRDKISSLAGVEKIHGFSGGHLKESLCEGSYIDFFKIIHINDDELCLLSEDIHLKVLVSINISPSDNQKRNYKITVTASVITHNYFGKMYMIPVSLAHGIIVNSMLRKIRLA</sequence>
<dbReference type="RefSeq" id="WP_086955170.1">
    <property type="nucleotide sequence ID" value="NZ_CAWNQC010000281.1"/>
</dbReference>
<dbReference type="OrthoDB" id="7058586at2"/>
<name>A0A1N6MT02_9GAMM</name>
<accession>A0A1N6MT02</accession>
<dbReference type="EMBL" id="NIBU01000008">
    <property type="protein sequence ID" value="PHM37309.1"/>
    <property type="molecule type" value="Genomic_DNA"/>
</dbReference>
<dbReference type="Proteomes" id="UP000224871">
    <property type="component" value="Unassembled WGS sequence"/>
</dbReference>
<reference evidence="2" key="1">
    <citation type="submission" date="2016-12" db="EMBL/GenBank/DDBJ databases">
        <authorList>
            <person name="Song W.-J."/>
            <person name="Kurnit D.M."/>
        </authorList>
    </citation>
    <scope>NUCLEOTIDE SEQUENCE [LARGE SCALE GENOMIC DNA]</scope>
    <source>
        <strain evidence="2">HGB1681</strain>
    </source>
</reference>
<reference evidence="3" key="2">
    <citation type="submission" date="2016-12" db="EMBL/GenBank/DDBJ databases">
        <authorList>
            <person name="Gaudriault S."/>
        </authorList>
    </citation>
    <scope>NUCLEOTIDE SEQUENCE [LARGE SCALE GENOMIC DNA]</scope>
    <source>
        <strain evidence="3">HGB1681 (deposited as PTA-6826 in the American Type Culture Collection)</strain>
    </source>
</reference>
<dbReference type="AlphaFoldDB" id="A0A1N6MT02"/>
<dbReference type="EMBL" id="FTLG01000032">
    <property type="protein sequence ID" value="SIP71869.1"/>
    <property type="molecule type" value="Genomic_DNA"/>
</dbReference>
<evidence type="ECO:0000313" key="4">
    <source>
        <dbReference type="Proteomes" id="UP000224871"/>
    </source>
</evidence>
<evidence type="ECO:0000313" key="2">
    <source>
        <dbReference type="EMBL" id="SIP71869.1"/>
    </source>
</evidence>
<gene>
    <name evidence="1" type="ORF">Xinn_00983</name>
    <name evidence="2" type="ORF">XIS1_1270086</name>
</gene>
<protein>
    <submittedName>
        <fullName evidence="2">KLLA0F24948p</fullName>
    </submittedName>
</protein>
<dbReference type="Pfam" id="PF11066">
    <property type="entry name" value="DUF2867"/>
    <property type="match status" value="1"/>
</dbReference>
<keyword evidence="4" id="KW-1185">Reference proteome</keyword>
<reference evidence="1 4" key="3">
    <citation type="journal article" date="2017" name="Nat. Microbiol.">
        <title>Natural product diversity associated with the nematode symbionts Photorhabdus and Xenorhabdus.</title>
        <authorList>
            <person name="Tobias N.J."/>
            <person name="Wolff H."/>
            <person name="Djahanschiri B."/>
            <person name="Grundmann F."/>
            <person name="Kronenwerth M."/>
            <person name="Shi Y.M."/>
            <person name="Simonyi S."/>
            <person name="Grun P."/>
            <person name="Shapiro-Ilan D."/>
            <person name="Pidot S.J."/>
            <person name="Stinear T.P."/>
            <person name="Ebersberger I."/>
            <person name="Bode H.B."/>
        </authorList>
    </citation>
    <scope>NUCLEOTIDE SEQUENCE [LARGE SCALE GENOMIC DNA]</scope>
    <source>
        <strain evidence="1 4">DSM 16336</strain>
    </source>
</reference>
<dbReference type="Proteomes" id="UP000196435">
    <property type="component" value="Unassembled WGS sequence"/>
</dbReference>